<accession>A0A918FPT1</accession>
<dbReference type="Pfam" id="PF13613">
    <property type="entry name" value="HTH_Tnp_4"/>
    <property type="match status" value="1"/>
</dbReference>
<dbReference type="EMBL" id="BMSX01000076">
    <property type="protein sequence ID" value="GGR65764.1"/>
    <property type="molecule type" value="Genomic_DNA"/>
</dbReference>
<dbReference type="AlphaFoldDB" id="A0A918FPT1"/>
<evidence type="ECO:0000313" key="5">
    <source>
        <dbReference type="EMBL" id="GGR65764.1"/>
    </source>
</evidence>
<dbReference type="Pfam" id="PF13359">
    <property type="entry name" value="DDE_Tnp_4"/>
    <property type="match status" value="1"/>
</dbReference>
<dbReference type="Proteomes" id="UP000658320">
    <property type="component" value="Unassembled WGS sequence"/>
</dbReference>
<comment type="cofactor">
    <cofactor evidence="1">
        <name>a divalent metal cation</name>
        <dbReference type="ChEBI" id="CHEBI:60240"/>
    </cofactor>
</comment>
<dbReference type="InterPro" id="IPR027805">
    <property type="entry name" value="Transposase_HTH_dom"/>
</dbReference>
<dbReference type="InterPro" id="IPR027806">
    <property type="entry name" value="HARBI1_dom"/>
</dbReference>
<feature type="domain" description="Transposase Helix-turn-helix" evidence="4">
    <location>
        <begin position="61"/>
        <end position="111"/>
    </location>
</feature>
<gene>
    <name evidence="5" type="ORF">GCM10010251_97390</name>
</gene>
<keyword evidence="6" id="KW-1185">Reference proteome</keyword>
<sequence>MAIMVNRAVLAHRLFTGISRRHLALLVEELAVPWQAAVEGRRHAARGGARKRAAGAGARHQLVFVDRLVATLIHLRHDLPHSVLGLMFGVDRSTITRAIAEIRVLLAERGCAVPDRPGLRLRTLADVFAYAQAEGIELRLDATEIQVRRPLAGRGGRRAFVSGKKKQNTMKATVIADWRGRTLWTDTLRPGRMHDATAARNEGIAVCFQYFPDVEVLLDDGYLGLSRGHRGQAITPPRKPRPGALPGRVQQWERDRHGHSSDRITVEHALADHKRWKQLTRWTHRRDRLPDTYRAIASLVSDRTTT</sequence>
<evidence type="ECO:0000259" key="3">
    <source>
        <dbReference type="Pfam" id="PF13359"/>
    </source>
</evidence>
<dbReference type="GO" id="GO:0046872">
    <property type="term" value="F:metal ion binding"/>
    <property type="evidence" value="ECO:0007669"/>
    <property type="project" value="UniProtKB-KW"/>
</dbReference>
<name>A0A918FPT1_9ACTN</name>
<reference evidence="5" key="2">
    <citation type="submission" date="2020-09" db="EMBL/GenBank/DDBJ databases">
        <authorList>
            <person name="Sun Q."/>
            <person name="Ohkuma M."/>
        </authorList>
    </citation>
    <scope>NUCLEOTIDE SEQUENCE</scope>
    <source>
        <strain evidence="5">JCM 4346</strain>
    </source>
</reference>
<evidence type="ECO:0000256" key="1">
    <source>
        <dbReference type="ARBA" id="ARBA00001968"/>
    </source>
</evidence>
<reference evidence="5" key="1">
    <citation type="journal article" date="2014" name="Int. J. Syst. Evol. Microbiol.">
        <title>Complete genome sequence of Corynebacterium casei LMG S-19264T (=DSM 44701T), isolated from a smear-ripened cheese.</title>
        <authorList>
            <consortium name="US DOE Joint Genome Institute (JGI-PGF)"/>
            <person name="Walter F."/>
            <person name="Albersmeier A."/>
            <person name="Kalinowski J."/>
            <person name="Ruckert C."/>
        </authorList>
    </citation>
    <scope>NUCLEOTIDE SEQUENCE</scope>
    <source>
        <strain evidence="5">JCM 4346</strain>
    </source>
</reference>
<evidence type="ECO:0000259" key="4">
    <source>
        <dbReference type="Pfam" id="PF13613"/>
    </source>
</evidence>
<evidence type="ECO:0000313" key="6">
    <source>
        <dbReference type="Proteomes" id="UP000658320"/>
    </source>
</evidence>
<feature type="domain" description="DDE Tnp4" evidence="3">
    <location>
        <begin position="140"/>
        <end position="297"/>
    </location>
</feature>
<keyword evidence="2" id="KW-0479">Metal-binding</keyword>
<protein>
    <submittedName>
        <fullName evidence="5">Transposase</fullName>
    </submittedName>
</protein>
<organism evidence="5 6">
    <name type="scientific">Streptomyces aurantiogriseus</name>
    <dbReference type="NCBI Taxonomy" id="66870"/>
    <lineage>
        <taxon>Bacteria</taxon>
        <taxon>Bacillati</taxon>
        <taxon>Actinomycetota</taxon>
        <taxon>Actinomycetes</taxon>
        <taxon>Kitasatosporales</taxon>
        <taxon>Streptomycetaceae</taxon>
        <taxon>Streptomyces</taxon>
    </lineage>
</organism>
<evidence type="ECO:0000256" key="2">
    <source>
        <dbReference type="ARBA" id="ARBA00022723"/>
    </source>
</evidence>
<proteinExistence type="predicted"/>
<comment type="caution">
    <text evidence="5">The sequence shown here is derived from an EMBL/GenBank/DDBJ whole genome shotgun (WGS) entry which is preliminary data.</text>
</comment>